<organism evidence="2 3">
    <name type="scientific">Brassica napus</name>
    <name type="common">Rape</name>
    <dbReference type="NCBI Taxonomy" id="3708"/>
    <lineage>
        <taxon>Eukaryota</taxon>
        <taxon>Viridiplantae</taxon>
        <taxon>Streptophyta</taxon>
        <taxon>Embryophyta</taxon>
        <taxon>Tracheophyta</taxon>
        <taxon>Spermatophyta</taxon>
        <taxon>Magnoliopsida</taxon>
        <taxon>eudicotyledons</taxon>
        <taxon>Gunneridae</taxon>
        <taxon>Pentapetalae</taxon>
        <taxon>rosids</taxon>
        <taxon>malvids</taxon>
        <taxon>Brassicales</taxon>
        <taxon>Brassicaceae</taxon>
        <taxon>Brassiceae</taxon>
        <taxon>Brassica</taxon>
    </lineage>
</organism>
<sequence>AVQMGSPTGHATHEMRQRLRGHTKPTVGAMEQGKWSAVGVMTPRKQATQIGKRELRLNVGDAFTTGCPQNPSKTASRARRRSQSITNERHEKRFSVERLTSTFHSIKRGEALQQPWNYTEEETDWKAVTAAMRCAFRRDSDLGSDPDPSAIGLPKLTSTNQTSFMLQRDQRRLWFQFVSTERPNKPRHTHKEERREEEAKG</sequence>
<gene>
    <name evidence="2" type="ORF">HID58_077815</name>
</gene>
<accession>A0ABQ7YTF1</accession>
<dbReference type="EMBL" id="JAGKQM010000017">
    <property type="protein sequence ID" value="KAH0870793.1"/>
    <property type="molecule type" value="Genomic_DNA"/>
</dbReference>
<feature type="compositionally biased region" description="Basic and acidic residues" evidence="1">
    <location>
        <begin position="190"/>
        <end position="201"/>
    </location>
</feature>
<evidence type="ECO:0000313" key="2">
    <source>
        <dbReference type="EMBL" id="KAH0870793.1"/>
    </source>
</evidence>
<evidence type="ECO:0000256" key="1">
    <source>
        <dbReference type="SAM" id="MobiDB-lite"/>
    </source>
</evidence>
<keyword evidence="3" id="KW-1185">Reference proteome</keyword>
<evidence type="ECO:0000313" key="3">
    <source>
        <dbReference type="Proteomes" id="UP000824890"/>
    </source>
</evidence>
<feature type="compositionally biased region" description="Polar residues" evidence="1">
    <location>
        <begin position="66"/>
        <end position="75"/>
    </location>
</feature>
<reference evidence="2 3" key="1">
    <citation type="submission" date="2021-05" db="EMBL/GenBank/DDBJ databases">
        <title>Genome Assembly of Synthetic Allotetraploid Brassica napus Reveals Homoeologous Exchanges between Subgenomes.</title>
        <authorList>
            <person name="Davis J.T."/>
        </authorList>
    </citation>
    <scope>NUCLEOTIDE SEQUENCE [LARGE SCALE GENOMIC DNA]</scope>
    <source>
        <strain evidence="3">cv. Da-Ae</strain>
        <tissue evidence="2">Seedling</tissue>
    </source>
</reference>
<feature type="region of interest" description="Disordered" evidence="1">
    <location>
        <begin position="1"/>
        <end position="21"/>
    </location>
</feature>
<proteinExistence type="predicted"/>
<feature type="region of interest" description="Disordered" evidence="1">
    <location>
        <begin position="61"/>
        <end position="90"/>
    </location>
</feature>
<feature type="non-terminal residue" evidence="2">
    <location>
        <position position="1"/>
    </location>
</feature>
<name>A0ABQ7YTF1_BRANA</name>
<dbReference type="Proteomes" id="UP000824890">
    <property type="component" value="Unassembled WGS sequence"/>
</dbReference>
<comment type="caution">
    <text evidence="2">The sequence shown here is derived from an EMBL/GenBank/DDBJ whole genome shotgun (WGS) entry which is preliminary data.</text>
</comment>
<feature type="region of interest" description="Disordered" evidence="1">
    <location>
        <begin position="178"/>
        <end position="201"/>
    </location>
</feature>
<protein>
    <submittedName>
        <fullName evidence="2">Uncharacterized protein</fullName>
    </submittedName>
</protein>